<dbReference type="Proteomes" id="UP000241912">
    <property type="component" value="Unassembled WGS sequence"/>
</dbReference>
<dbReference type="InterPro" id="IPR012340">
    <property type="entry name" value="NA-bd_OB-fold"/>
</dbReference>
<dbReference type="RefSeq" id="WP_106705403.1">
    <property type="nucleotide sequence ID" value="NZ_PXXU01000002.1"/>
</dbReference>
<dbReference type="EMBL" id="PXXU01000002">
    <property type="protein sequence ID" value="PSJ18806.1"/>
    <property type="molecule type" value="Genomic_DNA"/>
</dbReference>
<dbReference type="InterPro" id="IPR001900">
    <property type="entry name" value="RNase_II/R"/>
</dbReference>
<dbReference type="InterPro" id="IPR057324">
    <property type="entry name" value="WH_RNase_II"/>
</dbReference>
<evidence type="ECO:0000259" key="1">
    <source>
        <dbReference type="SMART" id="SM00955"/>
    </source>
</evidence>
<dbReference type="GO" id="GO:0006402">
    <property type="term" value="P:mRNA catabolic process"/>
    <property type="evidence" value="ECO:0007669"/>
    <property type="project" value="TreeGrafter"/>
</dbReference>
<keyword evidence="3" id="KW-1185">Reference proteome</keyword>
<comment type="caution">
    <text evidence="2">The sequence shown here is derived from an EMBL/GenBank/DDBJ whole genome shotgun (WGS) entry which is preliminary data.</text>
</comment>
<dbReference type="Pfam" id="PF00773">
    <property type="entry name" value="RNB"/>
    <property type="match status" value="2"/>
</dbReference>
<dbReference type="Pfam" id="PF25255">
    <property type="entry name" value="WHD_RNase_II"/>
    <property type="match status" value="1"/>
</dbReference>
<dbReference type="OrthoDB" id="5288992at2"/>
<name>A0A2P7NZD0_9PROT</name>
<dbReference type="AlphaFoldDB" id="A0A2P7NZD0"/>
<proteinExistence type="predicted"/>
<dbReference type="SUPFAM" id="SSF50249">
    <property type="entry name" value="Nucleic acid-binding proteins"/>
    <property type="match status" value="1"/>
</dbReference>
<dbReference type="GO" id="GO:0005829">
    <property type="term" value="C:cytosol"/>
    <property type="evidence" value="ECO:0007669"/>
    <property type="project" value="TreeGrafter"/>
</dbReference>
<reference evidence="2 3" key="1">
    <citation type="submission" date="2018-03" db="EMBL/GenBank/DDBJ databases">
        <title>Draft genome of Nitrosomonas supralitoralis APG5.</title>
        <authorList>
            <person name="Urakawa H."/>
            <person name="Lopez J.V."/>
        </authorList>
    </citation>
    <scope>NUCLEOTIDE SEQUENCE [LARGE SCALE GENOMIC DNA]</scope>
    <source>
        <strain evidence="2 3">APG5</strain>
    </source>
</reference>
<dbReference type="PANTHER" id="PTHR23355:SF9">
    <property type="entry name" value="DIS3-LIKE EXONUCLEASE 2"/>
    <property type="match status" value="1"/>
</dbReference>
<accession>A0A2P7NZD0</accession>
<feature type="domain" description="RNB" evidence="1">
    <location>
        <begin position="239"/>
        <end position="513"/>
    </location>
</feature>
<dbReference type="GO" id="GO:0004540">
    <property type="term" value="F:RNA nuclease activity"/>
    <property type="evidence" value="ECO:0007669"/>
    <property type="project" value="InterPro"/>
</dbReference>
<gene>
    <name evidence="2" type="ORF">C7H79_00845</name>
</gene>
<protein>
    <submittedName>
        <fullName evidence="2">Ribonuclease II</fullName>
    </submittedName>
</protein>
<evidence type="ECO:0000313" key="2">
    <source>
        <dbReference type="EMBL" id="PSJ18806.1"/>
    </source>
</evidence>
<evidence type="ECO:0000313" key="3">
    <source>
        <dbReference type="Proteomes" id="UP000241912"/>
    </source>
</evidence>
<organism evidence="2 3">
    <name type="scientific">Nitrosomonas supralitoralis</name>
    <dbReference type="NCBI Taxonomy" id="2116706"/>
    <lineage>
        <taxon>Bacteria</taxon>
        <taxon>Pseudomonadati</taxon>
        <taxon>Pseudomonadota</taxon>
        <taxon>Betaproteobacteria</taxon>
        <taxon>Nitrosomonadales</taxon>
        <taxon>Nitrosomonadaceae</taxon>
        <taxon>Nitrosomonas</taxon>
    </lineage>
</organism>
<dbReference type="GO" id="GO:0003723">
    <property type="term" value="F:RNA binding"/>
    <property type="evidence" value="ECO:0007669"/>
    <property type="project" value="InterPro"/>
</dbReference>
<dbReference type="SMART" id="SM00955">
    <property type="entry name" value="RNB"/>
    <property type="match status" value="1"/>
</dbReference>
<sequence>MNVFYEEAGTFKIGTILTDNNTSLQIEAIHGKRSKIKAASVLFKFDAPPLSEFMHHVQKVTEEMDPNFLWECCTQEVEFTSSALAADYFGHSPSPVEAAATLMLLQNAPMYFYKKGSGRYKAAPPNALKAALASQERKRLQAEQQARYVELLNQFILPEEFKPLLSHLLYKPDKNSIEWKALETVSIEHKLTTVKLMERCGAIPCSHDYHFNQFIWEHFPAGIGFNESEFVPQSVLNKLIDLPSAEVTAFSIDDASTTEIDDAFSVTPLTLGSFRIGIHIAAPALGIDPDSLLDKTAATRLSTVYLPGNKVTMLPEAVISHFTLAENKLCPALSLYLDVSDDFTITKTESRIENIKIAANLRHNELEQHFNESALNKGDFEHAFNRELNLLWKFVCKMEAQRGKANDINNDKIDYSFEIKNNHVTISERRRGSPIDKVVSELMIYVNTEWGKQLTDAGITGIFRSQANGKVKMSTSPAPHQGLGVSQYAWSSSPMRRYVDLINQRQIIAMLRNQPPPYAKDSDSLLIAMRDFEMAYGIYGEFQRAMERYWCLRWLQQENIQTINAQVIRENLVKFDHIPFITRVPSLPEMAPNTCAKLRISEIDLLERTLHAEFLQKQDA</sequence>
<dbReference type="InterPro" id="IPR050180">
    <property type="entry name" value="RNR_Ribonuclease"/>
</dbReference>
<dbReference type="PANTHER" id="PTHR23355">
    <property type="entry name" value="RIBONUCLEASE"/>
    <property type="match status" value="1"/>
</dbReference>